<dbReference type="InterPro" id="IPR033932">
    <property type="entry name" value="YtcJ-like"/>
</dbReference>
<dbReference type="InterPro" id="IPR013108">
    <property type="entry name" value="Amidohydro_3"/>
</dbReference>
<name>A0A940XCU6_9ACTN</name>
<dbReference type="AlphaFoldDB" id="A0A940XCU6"/>
<dbReference type="InterPro" id="IPR032466">
    <property type="entry name" value="Metal_Hydrolase"/>
</dbReference>
<dbReference type="SUPFAM" id="SSF51338">
    <property type="entry name" value="Composite domain of metallo-dependent hydrolases"/>
    <property type="match status" value="1"/>
</dbReference>
<dbReference type="Gene3D" id="3.10.310.70">
    <property type="match status" value="1"/>
</dbReference>
<comment type="caution">
    <text evidence="2">The sequence shown here is derived from an EMBL/GenBank/DDBJ whole genome shotgun (WGS) entry which is preliminary data.</text>
</comment>
<dbReference type="EMBL" id="JAGPNL010000001">
    <property type="protein sequence ID" value="MBQ0826189.1"/>
    <property type="molecule type" value="Genomic_DNA"/>
</dbReference>
<evidence type="ECO:0000313" key="3">
    <source>
        <dbReference type="Proteomes" id="UP000677875"/>
    </source>
</evidence>
<accession>A0A940XCU6</accession>
<proteinExistence type="predicted"/>
<dbReference type="Pfam" id="PF07969">
    <property type="entry name" value="Amidohydro_3"/>
    <property type="match status" value="1"/>
</dbReference>
<dbReference type="GO" id="GO:0016810">
    <property type="term" value="F:hydrolase activity, acting on carbon-nitrogen (but not peptide) bonds"/>
    <property type="evidence" value="ECO:0007669"/>
    <property type="project" value="InterPro"/>
</dbReference>
<dbReference type="Gene3D" id="3.20.20.140">
    <property type="entry name" value="Metal-dependent hydrolases"/>
    <property type="match status" value="1"/>
</dbReference>
<evidence type="ECO:0000313" key="2">
    <source>
        <dbReference type="EMBL" id="MBQ0826189.1"/>
    </source>
</evidence>
<keyword evidence="3" id="KW-1185">Reference proteome</keyword>
<dbReference type="Proteomes" id="UP000677875">
    <property type="component" value="Unassembled WGS sequence"/>
</dbReference>
<dbReference type="CDD" id="cd01300">
    <property type="entry name" value="YtcJ_like"/>
    <property type="match status" value="1"/>
</dbReference>
<gene>
    <name evidence="2" type="ORF">J5Y05_06685</name>
</gene>
<feature type="domain" description="Amidohydrolase 3" evidence="1">
    <location>
        <begin position="48"/>
        <end position="540"/>
    </location>
</feature>
<dbReference type="Gene3D" id="2.30.40.10">
    <property type="entry name" value="Urease, subunit C, domain 1"/>
    <property type="match status" value="1"/>
</dbReference>
<dbReference type="SUPFAM" id="SSF51556">
    <property type="entry name" value="Metallo-dependent hydrolases"/>
    <property type="match status" value="1"/>
</dbReference>
<sequence length="550" mass="58779">MQIDAIFVNSRIRTMDPARPTATRLGVLNGRVVGLDEELDGVSAAVTHDLGGAPVLPGFHDAHFHTHLLGRRLAWLDLRASAVGDLDELYRAVAERAAGLGPDEWVFGSGYDQNKTGGHPVARALDEAAGGRPVWLEHVSGHMGVANTEAFRRIGYADGRGVPDVDGGHVARLADGTAEGLLQERAMQLVYSVIRPLPTQEVLDHVRLASDKALSQGLTSVTEPGLGAHEMIGASPSDVHTYQLARERGLLRLRTTLMPYITKLHYLEGFRNPREWFGLDLGIRTGFGDDRMRLGPVKIVTDGSLIGKSAAMHTCYHGEPSNKGFMQFTAEEVRDFVVDAHRAGWSVAAHAIGDSAVDAALDAFEAAQLRAPRGDARHRIEHFGVASDEQVARLVRLGVVPVPQGAFVSELGDGMLRALGPERARLCYRMKSLLEAGAVLPGSSDAPVADGNPLVNIHDMVNRVTAGGEVFNADERLTVAEAVRAYTYGSAYAVGEEGDKGVLARGMLADLVVLSDDLFAVDPSRIRDVTVGATVVGGAVEFDGGAVRTL</sequence>
<evidence type="ECO:0000259" key="1">
    <source>
        <dbReference type="Pfam" id="PF07969"/>
    </source>
</evidence>
<dbReference type="PANTHER" id="PTHR22642">
    <property type="entry name" value="IMIDAZOLONEPROPIONASE"/>
    <property type="match status" value="1"/>
</dbReference>
<dbReference type="RefSeq" id="WP_210869026.1">
    <property type="nucleotide sequence ID" value="NZ_JAGPNL010000001.1"/>
</dbReference>
<dbReference type="PANTHER" id="PTHR22642:SF2">
    <property type="entry name" value="PROTEIN LONG AFTER FAR-RED 3"/>
    <property type="match status" value="1"/>
</dbReference>
<protein>
    <submittedName>
        <fullName evidence="2">Amidohydrolase</fullName>
    </submittedName>
</protein>
<reference evidence="2" key="1">
    <citation type="submission" date="2021-04" db="EMBL/GenBank/DDBJ databases">
        <title>Genome seq and assembly of Streptomyces sp. RG38.</title>
        <authorList>
            <person name="Chhetri G."/>
        </authorList>
    </citation>
    <scope>NUCLEOTIDE SEQUENCE</scope>
    <source>
        <strain evidence="2">RG38</strain>
    </source>
</reference>
<organism evidence="2 3">
    <name type="scientific">Streptomyces tagetis</name>
    <dbReference type="NCBI Taxonomy" id="2820809"/>
    <lineage>
        <taxon>Bacteria</taxon>
        <taxon>Bacillati</taxon>
        <taxon>Actinomycetota</taxon>
        <taxon>Actinomycetes</taxon>
        <taxon>Kitasatosporales</taxon>
        <taxon>Streptomycetaceae</taxon>
        <taxon>Streptomyces</taxon>
    </lineage>
</organism>
<dbReference type="InterPro" id="IPR011059">
    <property type="entry name" value="Metal-dep_hydrolase_composite"/>
</dbReference>